<evidence type="ECO:0000313" key="3">
    <source>
        <dbReference type="Proteomes" id="UP000274429"/>
    </source>
</evidence>
<dbReference type="Proteomes" id="UP000274429">
    <property type="component" value="Unassembled WGS sequence"/>
</dbReference>
<feature type="region of interest" description="Disordered" evidence="1">
    <location>
        <begin position="30"/>
        <end position="78"/>
    </location>
</feature>
<feature type="compositionally biased region" description="Polar residues" evidence="1">
    <location>
        <begin position="48"/>
        <end position="57"/>
    </location>
</feature>
<feature type="region of interest" description="Disordered" evidence="1">
    <location>
        <begin position="105"/>
        <end position="138"/>
    </location>
</feature>
<dbReference type="AlphaFoldDB" id="A0A0R3WSQ7"/>
<evidence type="ECO:0000256" key="1">
    <source>
        <dbReference type="SAM" id="MobiDB-lite"/>
    </source>
</evidence>
<feature type="compositionally biased region" description="Acidic residues" evidence="1">
    <location>
        <begin position="126"/>
        <end position="136"/>
    </location>
</feature>
<name>A0A0R3WSQ7_HYDTA</name>
<sequence>MYTKISDHSLNTIAASPVVALKTHLDSLANESKKPLTKQAPHHKKSESSFPSTSNGVVSRFRLRQSGGSGGGGSKKRQLERPLSQIICQLDSALLLNNSPSFSVQPRSEERLSAVAPSSNSHSTVTEEENDPESDDVMGIPRDIAQCLDDMENPPVPPLRYVASLLWLVYMHSVSLCASKSRH</sequence>
<protein>
    <submittedName>
        <fullName evidence="2 4">Uncharacterized protein</fullName>
    </submittedName>
</protein>
<organism evidence="4">
    <name type="scientific">Hydatigena taeniaeformis</name>
    <name type="common">Feline tapeworm</name>
    <name type="synonym">Taenia taeniaeformis</name>
    <dbReference type="NCBI Taxonomy" id="6205"/>
    <lineage>
        <taxon>Eukaryota</taxon>
        <taxon>Metazoa</taxon>
        <taxon>Spiralia</taxon>
        <taxon>Lophotrochozoa</taxon>
        <taxon>Platyhelminthes</taxon>
        <taxon>Cestoda</taxon>
        <taxon>Eucestoda</taxon>
        <taxon>Cyclophyllidea</taxon>
        <taxon>Taeniidae</taxon>
        <taxon>Hydatigera</taxon>
    </lineage>
</organism>
<evidence type="ECO:0000313" key="2">
    <source>
        <dbReference type="EMBL" id="VDM23354.1"/>
    </source>
</evidence>
<dbReference type="WBParaSite" id="TTAC_0000379701-mRNA-1">
    <property type="protein sequence ID" value="TTAC_0000379701-mRNA-1"/>
    <property type="gene ID" value="TTAC_0000379701"/>
</dbReference>
<reference evidence="4" key="1">
    <citation type="submission" date="2017-02" db="UniProtKB">
        <authorList>
            <consortium name="WormBaseParasite"/>
        </authorList>
    </citation>
    <scope>IDENTIFICATION</scope>
</reference>
<keyword evidence="3" id="KW-1185">Reference proteome</keyword>
<dbReference type="EMBL" id="UYWX01003041">
    <property type="protein sequence ID" value="VDM23354.1"/>
    <property type="molecule type" value="Genomic_DNA"/>
</dbReference>
<reference evidence="2 3" key="2">
    <citation type="submission" date="2018-11" db="EMBL/GenBank/DDBJ databases">
        <authorList>
            <consortium name="Pathogen Informatics"/>
        </authorList>
    </citation>
    <scope>NUCLEOTIDE SEQUENCE [LARGE SCALE GENOMIC DNA]</scope>
</reference>
<evidence type="ECO:0000313" key="4">
    <source>
        <dbReference type="WBParaSite" id="TTAC_0000379701-mRNA-1"/>
    </source>
</evidence>
<dbReference type="OrthoDB" id="10013007at2759"/>
<accession>A0A0R3WSQ7</accession>
<gene>
    <name evidence="2" type="ORF">TTAC_LOCUS3782</name>
</gene>
<proteinExistence type="predicted"/>